<gene>
    <name evidence="2" type="ORF">NB645_04365</name>
    <name evidence="1" type="ORF">NB646_05530</name>
</gene>
<proteinExistence type="predicted"/>
<dbReference type="RefSeq" id="WP_269265564.1">
    <property type="nucleotide sequence ID" value="NZ_CP098248.1"/>
</dbReference>
<dbReference type="Pfam" id="PF05866">
    <property type="entry name" value="RusA"/>
    <property type="match status" value="1"/>
</dbReference>
<dbReference type="InterPro" id="IPR008822">
    <property type="entry name" value="Endonuclease_RusA-like"/>
</dbReference>
<reference evidence="1" key="2">
    <citation type="journal article" date="2022" name="Front. Microbiol.">
        <title>New perspectives on an old grouping: The genomic and phenotypic variability of Oxalobacter formigenes and the implications for calcium oxalate stone prevention.</title>
        <authorList>
            <person name="Chmiel J.A."/>
            <person name="Carr C."/>
            <person name="Stuivenberg G.A."/>
            <person name="Venema R."/>
            <person name="Chanyi R.M."/>
            <person name="Al K.F."/>
            <person name="Giguere D."/>
            <person name="Say H."/>
            <person name="Akouris P.P."/>
            <person name="Dominguez Romero S.A."/>
            <person name="Kwong A."/>
            <person name="Tai V."/>
            <person name="Koval S.F."/>
            <person name="Razvi H."/>
            <person name="Bjazevic J."/>
            <person name="Burton J.P."/>
        </authorList>
    </citation>
    <scope>NUCLEOTIDE SEQUENCE</scope>
    <source>
        <strain evidence="1">OxK</strain>
    </source>
</reference>
<dbReference type="Proteomes" id="UP001164819">
    <property type="component" value="Chromosome"/>
</dbReference>
<organism evidence="1">
    <name type="scientific">Oxalobacter aliiformigenes</name>
    <dbReference type="NCBI Taxonomy" id="2946593"/>
    <lineage>
        <taxon>Bacteria</taxon>
        <taxon>Pseudomonadati</taxon>
        <taxon>Pseudomonadota</taxon>
        <taxon>Betaproteobacteria</taxon>
        <taxon>Burkholderiales</taxon>
        <taxon>Oxalobacteraceae</taxon>
        <taxon>Oxalobacter</taxon>
    </lineage>
</organism>
<dbReference type="GO" id="GO:0006281">
    <property type="term" value="P:DNA repair"/>
    <property type="evidence" value="ECO:0007669"/>
    <property type="project" value="InterPro"/>
</dbReference>
<dbReference type="EMBL" id="CP098251">
    <property type="protein sequence ID" value="WAV90336.1"/>
    <property type="molecule type" value="Genomic_DNA"/>
</dbReference>
<dbReference type="GO" id="GO:0006310">
    <property type="term" value="P:DNA recombination"/>
    <property type="evidence" value="ECO:0007669"/>
    <property type="project" value="InterPro"/>
</dbReference>
<keyword evidence="3" id="KW-1185">Reference proteome</keyword>
<sequence length="230" mass="26004">MAVQNPGVEMIALTLPYPVSANRYWRTFMHKGCGQPVTVASEEARSYRNEVRRLAREAGIVRPFPGRVSVSYVLYPKCPADWKRRARADPARWDDTVQCIDLDNAQKILFDALEGVVFENDRLIRHIEGERAVPDGPARVELRVESLEGTREKASVVPSGTVAEDGMSLEGRFPLHCRVKTPSGRLAEVRRHLAGASKQDCFERVICRYVDGRRADDWVTLQPRFLTRVG</sequence>
<reference evidence="2" key="1">
    <citation type="journal article" date="2022" name="Front. Microbiol.">
        <title>New perspectives on an old grouping: The genomic and phenotypic variability of Oxalobacter formigenes and the implications for calcium oxalate stone prevention.</title>
        <authorList>
            <person name="Chmiel J.A."/>
            <person name="Carr C."/>
            <person name="Stuivenberg G.A."/>
            <person name="Venema R."/>
            <person name="Chanyi R.M."/>
            <person name="Al K.F."/>
            <person name="Giguere D."/>
            <person name="Say H."/>
            <person name="Akouris P.P."/>
            <person name="Dominguez Romero S.A."/>
            <person name="Kwong A."/>
            <person name="Tai V."/>
            <person name="Koval S.F."/>
            <person name="Razvi H."/>
            <person name="Bjazevic J."/>
            <person name="Burton J.P."/>
        </authorList>
    </citation>
    <scope>NUCLEOTIDE SEQUENCE</scope>
    <source>
        <strain evidence="2">HOxNP-1</strain>
    </source>
</reference>
<dbReference type="Proteomes" id="UP001164794">
    <property type="component" value="Chromosome"/>
</dbReference>
<dbReference type="Gene3D" id="3.30.1330.70">
    <property type="entry name" value="Holliday junction resolvase RusA"/>
    <property type="match status" value="1"/>
</dbReference>
<name>A0A9E9P0U5_9BURK</name>
<protein>
    <submittedName>
        <fullName evidence="1">RusA family crossover junction endodeoxyribonuclease</fullName>
    </submittedName>
</protein>
<accession>A0A9E9P0U5</accession>
<dbReference type="AlphaFoldDB" id="A0A9E9P0U5"/>
<evidence type="ECO:0000313" key="3">
    <source>
        <dbReference type="Proteomes" id="UP001164794"/>
    </source>
</evidence>
<dbReference type="InterPro" id="IPR036614">
    <property type="entry name" value="RusA-like_sf"/>
</dbReference>
<dbReference type="SUPFAM" id="SSF103084">
    <property type="entry name" value="Holliday junction resolvase RusA"/>
    <property type="match status" value="1"/>
</dbReference>
<evidence type="ECO:0000313" key="1">
    <source>
        <dbReference type="EMBL" id="WAV90336.1"/>
    </source>
</evidence>
<dbReference type="GO" id="GO:0000287">
    <property type="term" value="F:magnesium ion binding"/>
    <property type="evidence" value="ECO:0007669"/>
    <property type="project" value="InterPro"/>
</dbReference>
<evidence type="ECO:0000313" key="2">
    <source>
        <dbReference type="EMBL" id="WAV97967.1"/>
    </source>
</evidence>
<dbReference type="EMBL" id="CP098248">
    <property type="protein sequence ID" value="WAV97967.1"/>
    <property type="molecule type" value="Genomic_DNA"/>
</dbReference>